<gene>
    <name evidence="4" type="primary">tnpR_2</name>
    <name evidence="4" type="ORF">ERS132385_01011</name>
</gene>
<dbReference type="InterPro" id="IPR050639">
    <property type="entry name" value="SSR_resolvase"/>
</dbReference>
<dbReference type="PROSITE" id="PS51737">
    <property type="entry name" value="RECOMBINASE_DNA_BIND"/>
    <property type="match status" value="1"/>
</dbReference>
<dbReference type="GO" id="GO:0000150">
    <property type="term" value="F:DNA strand exchange activity"/>
    <property type="evidence" value="ECO:0007669"/>
    <property type="project" value="InterPro"/>
</dbReference>
<feature type="compositionally biased region" description="Polar residues" evidence="1">
    <location>
        <begin position="381"/>
        <end position="399"/>
    </location>
</feature>
<accession>A0A0Z8DUX0</accession>
<sequence>MSVKKIRVNKQKHKQRICAYIRVSTTNGSQLESLENQKQYFENLYSNRDDIDFVGVYHDRGISGSKDNRPNFQAMIEDCRKGMIDIIHTKSIARFARNTVTVLEISRELKAIGVDIFFEEQNIHTLSSEGEVMLSVLASIAEDELRSMSGNQRWAFQKKFQRGELVINTKRFLGYDLDENGELIINPEEALIVRQIFALYLEGYGTHRIAKLLNEKGVATVTGAKWHDSTIRQMLSNEKYNGSVLLQKYFHDGVNGPKKLNQGELEKYFIEDNHEAIISMEDWQTVQDKLSSRRWQKGRNKTYKFTGLLKCQHCGSTLKRQVSYKKKIVWCCSKYIKEGKVTCQGMRVPEVDISNWEITSPVTVIERDRNGEKYYSYTGQESADQCSSSGQEENQSSRILPSVHRPRRAAIKL</sequence>
<evidence type="ECO:0000256" key="1">
    <source>
        <dbReference type="SAM" id="MobiDB-lite"/>
    </source>
</evidence>
<dbReference type="InterPro" id="IPR011109">
    <property type="entry name" value="DNA_bind_recombinase_dom"/>
</dbReference>
<dbReference type="Gene3D" id="3.90.1750.20">
    <property type="entry name" value="Putative Large Serine Recombinase, Chain B, Domain 2"/>
    <property type="match status" value="1"/>
</dbReference>
<name>A0A0Z8DUX0_STRSU</name>
<organism evidence="4 5">
    <name type="scientific">Streptococcus suis</name>
    <dbReference type="NCBI Taxonomy" id="1307"/>
    <lineage>
        <taxon>Bacteria</taxon>
        <taxon>Bacillati</taxon>
        <taxon>Bacillota</taxon>
        <taxon>Bacilli</taxon>
        <taxon>Lactobacillales</taxon>
        <taxon>Streptococcaceae</taxon>
        <taxon>Streptococcus</taxon>
    </lineage>
</organism>
<dbReference type="InterPro" id="IPR038109">
    <property type="entry name" value="DNA_bind_recomb_sf"/>
</dbReference>
<dbReference type="Proteomes" id="UP000073434">
    <property type="component" value="Unassembled WGS sequence"/>
</dbReference>
<dbReference type="Pfam" id="PF07508">
    <property type="entry name" value="Recombinase"/>
    <property type="match status" value="1"/>
</dbReference>
<dbReference type="Pfam" id="PF13408">
    <property type="entry name" value="Zn_ribbon_recom"/>
    <property type="match status" value="1"/>
</dbReference>
<dbReference type="Pfam" id="PF00239">
    <property type="entry name" value="Resolvase"/>
    <property type="match status" value="1"/>
</dbReference>
<dbReference type="PANTHER" id="PTHR30461">
    <property type="entry name" value="DNA-INVERTASE FROM LAMBDOID PROPHAGE"/>
    <property type="match status" value="1"/>
</dbReference>
<dbReference type="InterPro" id="IPR006119">
    <property type="entry name" value="Resolv_N"/>
</dbReference>
<evidence type="ECO:0000313" key="4">
    <source>
        <dbReference type="EMBL" id="CYU50050.1"/>
    </source>
</evidence>
<feature type="domain" description="Resolvase/invertase-type recombinase catalytic" evidence="2">
    <location>
        <begin position="16"/>
        <end position="163"/>
    </location>
</feature>
<evidence type="ECO:0000259" key="2">
    <source>
        <dbReference type="PROSITE" id="PS51736"/>
    </source>
</evidence>
<dbReference type="EMBL" id="FIFW01000008">
    <property type="protein sequence ID" value="CYU50050.1"/>
    <property type="molecule type" value="Genomic_DNA"/>
</dbReference>
<feature type="domain" description="Recombinase" evidence="3">
    <location>
        <begin position="172"/>
        <end position="296"/>
    </location>
</feature>
<dbReference type="PANTHER" id="PTHR30461:SF23">
    <property type="entry name" value="DNA RECOMBINASE-RELATED"/>
    <property type="match status" value="1"/>
</dbReference>
<protein>
    <submittedName>
        <fullName evidence="4">DNA recombinase</fullName>
    </submittedName>
</protein>
<dbReference type="InterPro" id="IPR036162">
    <property type="entry name" value="Resolvase-like_N_sf"/>
</dbReference>
<evidence type="ECO:0000313" key="5">
    <source>
        <dbReference type="Proteomes" id="UP000073434"/>
    </source>
</evidence>
<dbReference type="GO" id="GO:0003677">
    <property type="term" value="F:DNA binding"/>
    <property type="evidence" value="ECO:0007669"/>
    <property type="project" value="InterPro"/>
</dbReference>
<dbReference type="InterPro" id="IPR025827">
    <property type="entry name" value="Zn_ribbon_recom_dom"/>
</dbReference>
<dbReference type="SUPFAM" id="SSF53041">
    <property type="entry name" value="Resolvase-like"/>
    <property type="match status" value="1"/>
</dbReference>
<dbReference type="RefSeq" id="WP_044688763.1">
    <property type="nucleotide sequence ID" value="NZ_CEEW01000076.1"/>
</dbReference>
<feature type="region of interest" description="Disordered" evidence="1">
    <location>
        <begin position="381"/>
        <end position="402"/>
    </location>
</feature>
<dbReference type="PROSITE" id="PS51736">
    <property type="entry name" value="RECOMBINASES_3"/>
    <property type="match status" value="1"/>
</dbReference>
<reference evidence="4 5" key="1">
    <citation type="submission" date="2016-02" db="EMBL/GenBank/DDBJ databases">
        <authorList>
            <consortium name="Pathogen Informatics"/>
        </authorList>
    </citation>
    <scope>NUCLEOTIDE SEQUENCE [LARGE SCALE GENOMIC DNA]</scope>
    <source>
        <strain evidence="4 5">LSS23</strain>
    </source>
</reference>
<evidence type="ECO:0000259" key="3">
    <source>
        <dbReference type="PROSITE" id="PS51737"/>
    </source>
</evidence>
<proteinExistence type="predicted"/>
<dbReference type="SMART" id="SM00857">
    <property type="entry name" value="Resolvase"/>
    <property type="match status" value="1"/>
</dbReference>
<dbReference type="AlphaFoldDB" id="A0A0Z8DUX0"/>
<dbReference type="CDD" id="cd00338">
    <property type="entry name" value="Ser_Recombinase"/>
    <property type="match status" value="1"/>
</dbReference>
<dbReference type="Gene3D" id="3.40.50.1390">
    <property type="entry name" value="Resolvase, N-terminal catalytic domain"/>
    <property type="match status" value="1"/>
</dbReference>